<evidence type="ECO:0000256" key="2">
    <source>
        <dbReference type="ARBA" id="ARBA00023125"/>
    </source>
</evidence>
<dbReference type="InterPro" id="IPR011711">
    <property type="entry name" value="GntR_C"/>
</dbReference>
<dbReference type="InterPro" id="IPR000524">
    <property type="entry name" value="Tscrpt_reg_HTH_GntR"/>
</dbReference>
<keyword evidence="3" id="KW-0804">Transcription</keyword>
<dbReference type="SMART" id="SM00895">
    <property type="entry name" value="FCD"/>
    <property type="match status" value="1"/>
</dbReference>
<dbReference type="Pfam" id="PF00392">
    <property type="entry name" value="GntR"/>
    <property type="match status" value="1"/>
</dbReference>
<dbReference type="PROSITE" id="PS50949">
    <property type="entry name" value="HTH_GNTR"/>
    <property type="match status" value="1"/>
</dbReference>
<dbReference type="SUPFAM" id="SSF48008">
    <property type="entry name" value="GntR ligand-binding domain-like"/>
    <property type="match status" value="1"/>
</dbReference>
<dbReference type="Gene3D" id="1.10.10.10">
    <property type="entry name" value="Winged helix-like DNA-binding domain superfamily/Winged helix DNA-binding domain"/>
    <property type="match status" value="1"/>
</dbReference>
<keyword evidence="2" id="KW-0238">DNA-binding</keyword>
<dbReference type="EMBL" id="BAQW01000004">
    <property type="protein sequence ID" value="GBR09871.1"/>
    <property type="molecule type" value="Genomic_DNA"/>
</dbReference>
<evidence type="ECO:0000313" key="5">
    <source>
        <dbReference type="EMBL" id="GBR09871.1"/>
    </source>
</evidence>
<protein>
    <submittedName>
        <fullName evidence="5">GntR family transcriptional regulator</fullName>
    </submittedName>
</protein>
<dbReference type="InterPro" id="IPR008920">
    <property type="entry name" value="TF_FadR/GntR_C"/>
</dbReference>
<dbReference type="SMART" id="SM00345">
    <property type="entry name" value="HTH_GNTR"/>
    <property type="match status" value="1"/>
</dbReference>
<feature type="domain" description="HTH gntR-type" evidence="4">
    <location>
        <begin position="11"/>
        <end position="78"/>
    </location>
</feature>
<proteinExistence type="predicted"/>
<reference evidence="5" key="1">
    <citation type="submission" date="2013-04" db="EMBL/GenBank/DDBJ databases">
        <title>The genome sequencing project of 58 acetic acid bacteria.</title>
        <authorList>
            <person name="Okamoto-Kainuma A."/>
            <person name="Ishikawa M."/>
            <person name="Umino S."/>
            <person name="Koizumi Y."/>
            <person name="Shiwa Y."/>
            <person name="Yoshikawa H."/>
            <person name="Matsutani M."/>
            <person name="Matsushita K."/>
        </authorList>
    </citation>
    <scope>NUCLEOTIDE SEQUENCE</scope>
    <source>
        <strain evidence="5">NRIC 0228</strain>
    </source>
</reference>
<dbReference type="Proteomes" id="UP001061070">
    <property type="component" value="Unassembled WGS sequence"/>
</dbReference>
<dbReference type="Gene3D" id="1.20.120.530">
    <property type="entry name" value="GntR ligand-binding domain-like"/>
    <property type="match status" value="1"/>
</dbReference>
<dbReference type="InterPro" id="IPR036390">
    <property type="entry name" value="WH_DNA-bd_sf"/>
</dbReference>
<accession>A0ABQ0Q9G8</accession>
<dbReference type="RefSeq" id="WP_240283601.1">
    <property type="nucleotide sequence ID" value="NZ_BAQW01000004.1"/>
</dbReference>
<evidence type="ECO:0000256" key="3">
    <source>
        <dbReference type="ARBA" id="ARBA00023163"/>
    </source>
</evidence>
<evidence type="ECO:0000313" key="6">
    <source>
        <dbReference type="Proteomes" id="UP001061070"/>
    </source>
</evidence>
<dbReference type="Pfam" id="PF07729">
    <property type="entry name" value="FCD"/>
    <property type="match status" value="1"/>
</dbReference>
<dbReference type="SUPFAM" id="SSF46785">
    <property type="entry name" value="Winged helix' DNA-binding domain"/>
    <property type="match status" value="1"/>
</dbReference>
<dbReference type="InterPro" id="IPR036388">
    <property type="entry name" value="WH-like_DNA-bd_sf"/>
</dbReference>
<sequence>MSDYMVAEREQNLAELAYTQIKRMILEKKLPSGMSVVEGRLADHLEISRTPVREALMRLAAEDLLVKQGSRSFAVRNVSATEFFQAIHIREILESEAISLSFDRLDRCALEELRSDIVELGKTPDQTAAQWQLDDRLHRMFPRVSGNSVLLRTIDELRTLTRLCEVTYPLGRVPSSTTEHLAIVDALLAGDRDAARAAMVTHLRNVAADCMDILRGG</sequence>
<dbReference type="PANTHER" id="PTHR43537:SF24">
    <property type="entry name" value="GLUCONATE OPERON TRANSCRIPTIONAL REPRESSOR"/>
    <property type="match status" value="1"/>
</dbReference>
<gene>
    <name evidence="5" type="ORF">AA0228_0835</name>
</gene>
<keyword evidence="6" id="KW-1185">Reference proteome</keyword>
<dbReference type="PANTHER" id="PTHR43537">
    <property type="entry name" value="TRANSCRIPTIONAL REGULATOR, GNTR FAMILY"/>
    <property type="match status" value="1"/>
</dbReference>
<comment type="caution">
    <text evidence="5">The sequence shown here is derived from an EMBL/GenBank/DDBJ whole genome shotgun (WGS) entry which is preliminary data.</text>
</comment>
<name>A0ABQ0Q9G8_9PROT</name>
<evidence type="ECO:0000259" key="4">
    <source>
        <dbReference type="PROSITE" id="PS50949"/>
    </source>
</evidence>
<evidence type="ECO:0000256" key="1">
    <source>
        <dbReference type="ARBA" id="ARBA00023015"/>
    </source>
</evidence>
<keyword evidence="1" id="KW-0805">Transcription regulation</keyword>
<organism evidence="5 6">
    <name type="scientific">Gluconobacter frateurii NRIC 0228</name>
    <dbReference type="NCBI Taxonomy" id="1307946"/>
    <lineage>
        <taxon>Bacteria</taxon>
        <taxon>Pseudomonadati</taxon>
        <taxon>Pseudomonadota</taxon>
        <taxon>Alphaproteobacteria</taxon>
        <taxon>Acetobacterales</taxon>
        <taxon>Acetobacteraceae</taxon>
        <taxon>Gluconobacter</taxon>
    </lineage>
</organism>